<protein>
    <submittedName>
        <fullName evidence="1">Uncharacterized protein</fullName>
    </submittedName>
</protein>
<name>A0A0E9XS37_ANGAN</name>
<accession>A0A0E9XS37</accession>
<proteinExistence type="predicted"/>
<dbReference type="EMBL" id="GBXM01004079">
    <property type="protein sequence ID" value="JAI04499.1"/>
    <property type="molecule type" value="Transcribed_RNA"/>
</dbReference>
<sequence>MRALTVKMIQKLSFIPNFHFPDNFIVLYSH</sequence>
<dbReference type="AlphaFoldDB" id="A0A0E9XS37"/>
<reference evidence="1" key="1">
    <citation type="submission" date="2014-11" db="EMBL/GenBank/DDBJ databases">
        <authorList>
            <person name="Amaro Gonzalez C."/>
        </authorList>
    </citation>
    <scope>NUCLEOTIDE SEQUENCE</scope>
</reference>
<reference evidence="1" key="2">
    <citation type="journal article" date="2015" name="Fish Shellfish Immunol.">
        <title>Early steps in the European eel (Anguilla anguilla)-Vibrio vulnificus interaction in the gills: Role of the RtxA13 toxin.</title>
        <authorList>
            <person name="Callol A."/>
            <person name="Pajuelo D."/>
            <person name="Ebbesson L."/>
            <person name="Teles M."/>
            <person name="MacKenzie S."/>
            <person name="Amaro C."/>
        </authorList>
    </citation>
    <scope>NUCLEOTIDE SEQUENCE</scope>
</reference>
<evidence type="ECO:0000313" key="1">
    <source>
        <dbReference type="EMBL" id="JAI04499.1"/>
    </source>
</evidence>
<organism evidence="1">
    <name type="scientific">Anguilla anguilla</name>
    <name type="common">European freshwater eel</name>
    <name type="synonym">Muraena anguilla</name>
    <dbReference type="NCBI Taxonomy" id="7936"/>
    <lineage>
        <taxon>Eukaryota</taxon>
        <taxon>Metazoa</taxon>
        <taxon>Chordata</taxon>
        <taxon>Craniata</taxon>
        <taxon>Vertebrata</taxon>
        <taxon>Euteleostomi</taxon>
        <taxon>Actinopterygii</taxon>
        <taxon>Neopterygii</taxon>
        <taxon>Teleostei</taxon>
        <taxon>Anguilliformes</taxon>
        <taxon>Anguillidae</taxon>
        <taxon>Anguilla</taxon>
    </lineage>
</organism>